<accession>A0ABS5R8W1</accession>
<dbReference type="EMBL" id="JAHCQH010000015">
    <property type="protein sequence ID" value="MBS9477269.1"/>
    <property type="molecule type" value="Genomic_DNA"/>
</dbReference>
<evidence type="ECO:0000313" key="9">
    <source>
        <dbReference type="EMBL" id="MBS9477269.1"/>
    </source>
</evidence>
<dbReference type="InterPro" id="IPR022486">
    <property type="entry name" value="PPK2_PA0141"/>
</dbReference>
<evidence type="ECO:0000256" key="6">
    <source>
        <dbReference type="RuleBase" id="RU369062"/>
    </source>
</evidence>
<evidence type="ECO:0000256" key="7">
    <source>
        <dbReference type="SAM" id="MobiDB-lite"/>
    </source>
</evidence>
<feature type="region of interest" description="Disordered" evidence="7">
    <location>
        <begin position="1"/>
        <end position="39"/>
    </location>
</feature>
<evidence type="ECO:0000313" key="10">
    <source>
        <dbReference type="Proteomes" id="UP001166585"/>
    </source>
</evidence>
<dbReference type="GO" id="GO:0008976">
    <property type="term" value="F:polyphosphate kinase activity"/>
    <property type="evidence" value="ECO:0007669"/>
    <property type="project" value="UniProtKB-EC"/>
</dbReference>
<sequence>MTKKPEKSVGSKKSAAKQAAKDANKATAGHGTAATGGIENPESMLARALADFSVDAPELPDIIDSRAYGSGNYPYTDRPKRGDYEDDLRLLQIELLKVQEWVKKAGERIVIVFEGRDAAGKGGTIHRFVQHLNPRYVRVVALDKPTEIERAQWYFQRYVAHMPYKGEIVMFDRSWYNRAVVEPVMGYCTPAQTAQFLDQVPTFEKMLVDDGIRLFKIWLDIGREMQLKRLHARHKDPLKQWKLSPVDLSAPSRWDAISAARNAMIEASHSPAGPWTAVLSNDKMRARLGAIRQILSHLPYEGRDDRIVGVPDPAIVMDGGTFLERHAF</sequence>
<feature type="domain" description="Polyphosphate kinase-2-related" evidence="8">
    <location>
        <begin position="81"/>
        <end position="303"/>
    </location>
</feature>
<comment type="similarity">
    <text evidence="1 6">Belongs to the polyphosphate kinase 2 (PPK2) family. Class I subfamily.</text>
</comment>
<evidence type="ECO:0000256" key="4">
    <source>
        <dbReference type="ARBA" id="ARBA00023310"/>
    </source>
</evidence>
<evidence type="ECO:0000256" key="5">
    <source>
        <dbReference type="ARBA" id="ARBA00024500"/>
    </source>
</evidence>
<evidence type="ECO:0000256" key="3">
    <source>
        <dbReference type="ARBA" id="ARBA00022777"/>
    </source>
</evidence>
<dbReference type="NCBIfam" id="TIGR03707">
    <property type="entry name" value="PPK2_P_aer"/>
    <property type="match status" value="1"/>
</dbReference>
<dbReference type="Proteomes" id="UP001166585">
    <property type="component" value="Unassembled WGS sequence"/>
</dbReference>
<dbReference type="EC" id="2.7.4.-" evidence="6"/>
<dbReference type="InterPro" id="IPR027417">
    <property type="entry name" value="P-loop_NTPase"/>
</dbReference>
<evidence type="ECO:0000256" key="2">
    <source>
        <dbReference type="ARBA" id="ARBA00022679"/>
    </source>
</evidence>
<dbReference type="Pfam" id="PF03976">
    <property type="entry name" value="PPK2"/>
    <property type="match status" value="1"/>
</dbReference>
<comment type="caution">
    <text evidence="9">The sequence shown here is derived from an EMBL/GenBank/DDBJ whole genome shotgun (WGS) entry which is preliminary data.</text>
</comment>
<gene>
    <name evidence="9" type="primary">ppk2</name>
    <name evidence="9" type="ORF">KIP89_09140</name>
</gene>
<comment type="catalytic activity">
    <reaction evidence="5">
        <text>[phosphate](n) + ATP = [phosphate](n+1) + ADP</text>
        <dbReference type="Rhea" id="RHEA:19573"/>
        <dbReference type="Rhea" id="RHEA-COMP:9859"/>
        <dbReference type="Rhea" id="RHEA-COMP:14280"/>
        <dbReference type="ChEBI" id="CHEBI:16838"/>
        <dbReference type="ChEBI" id="CHEBI:30616"/>
        <dbReference type="ChEBI" id="CHEBI:456216"/>
    </reaction>
    <physiologicalReaction direction="right-to-left" evidence="5">
        <dbReference type="Rhea" id="RHEA:19575"/>
    </physiologicalReaction>
</comment>
<reference evidence="9" key="1">
    <citation type="submission" date="2021-05" db="EMBL/GenBank/DDBJ databases">
        <authorList>
            <person name="Sun Q."/>
            <person name="Inoue M."/>
        </authorList>
    </citation>
    <scope>NUCLEOTIDE SEQUENCE</scope>
    <source>
        <strain evidence="9">VKM B-3255</strain>
    </source>
</reference>
<comment type="function">
    <text evidence="6">Uses inorganic polyphosphate (polyP) as a donor to convert GDP to GTP or ADP to ATP.</text>
</comment>
<evidence type="ECO:0000256" key="1">
    <source>
        <dbReference type="ARBA" id="ARBA00009924"/>
    </source>
</evidence>
<proteinExistence type="inferred from homology"/>
<keyword evidence="10" id="KW-1185">Reference proteome</keyword>
<comment type="subunit">
    <text evidence="6">Homotetramer.</text>
</comment>
<evidence type="ECO:0000259" key="8">
    <source>
        <dbReference type="Pfam" id="PF03976"/>
    </source>
</evidence>
<dbReference type="RefSeq" id="WP_213755056.1">
    <property type="nucleotide sequence ID" value="NZ_JAHCQH010000015.1"/>
</dbReference>
<name>A0ABS5R8W1_9HYPH</name>
<organism evidence="9 10">
    <name type="scientific">Ancylobacter radicis</name>
    <dbReference type="NCBI Taxonomy" id="2836179"/>
    <lineage>
        <taxon>Bacteria</taxon>
        <taxon>Pseudomonadati</taxon>
        <taxon>Pseudomonadota</taxon>
        <taxon>Alphaproteobacteria</taxon>
        <taxon>Hyphomicrobiales</taxon>
        <taxon>Xanthobacteraceae</taxon>
        <taxon>Ancylobacter</taxon>
    </lineage>
</organism>
<feature type="compositionally biased region" description="Low complexity" evidence="7">
    <location>
        <begin position="25"/>
        <end position="37"/>
    </location>
</feature>
<protein>
    <recommendedName>
        <fullName evidence="6">ADP/GDP-polyphosphate phosphotransferase</fullName>
        <ecNumber evidence="6">2.7.4.-</ecNumber>
    </recommendedName>
    <alternativeName>
        <fullName evidence="6">Polyphosphate kinase PPK2</fullName>
    </alternativeName>
</protein>
<dbReference type="SUPFAM" id="SSF52540">
    <property type="entry name" value="P-loop containing nucleoside triphosphate hydrolases"/>
    <property type="match status" value="1"/>
</dbReference>
<dbReference type="PANTHER" id="PTHR34383:SF1">
    <property type="entry name" value="ADP-POLYPHOSPHATE PHOSPHOTRANSFERASE"/>
    <property type="match status" value="1"/>
</dbReference>
<keyword evidence="3 6" id="KW-0418">Kinase</keyword>
<dbReference type="InterPro" id="IPR022488">
    <property type="entry name" value="PPK2-related"/>
</dbReference>
<dbReference type="PANTHER" id="PTHR34383">
    <property type="entry name" value="POLYPHOSPHATE:AMP PHOSPHOTRANSFERASE-RELATED"/>
    <property type="match status" value="1"/>
</dbReference>
<keyword evidence="2 6" id="KW-0808">Transferase</keyword>
<dbReference type="Gene3D" id="3.40.50.300">
    <property type="entry name" value="P-loop containing nucleotide triphosphate hydrolases"/>
    <property type="match status" value="1"/>
</dbReference>
<keyword evidence="4" id="KW-0066">ATP synthesis</keyword>